<feature type="coiled-coil region" evidence="1">
    <location>
        <begin position="4"/>
        <end position="52"/>
    </location>
</feature>
<evidence type="ECO:0000313" key="3">
    <source>
        <dbReference type="Proteomes" id="UP000257045"/>
    </source>
</evidence>
<reference evidence="2 3" key="1">
    <citation type="submission" date="2018-04" db="EMBL/GenBank/DDBJ databases">
        <title>Novel Campyloabacter and Helicobacter Species and Strains.</title>
        <authorList>
            <person name="Mannion A.J."/>
            <person name="Shen Z."/>
            <person name="Fox J.G."/>
        </authorList>
    </citation>
    <scope>NUCLEOTIDE SEQUENCE [LARGE SCALE GENOMIC DNA]</scope>
    <source>
        <strain evidence="2 3">MIT 04-9366</strain>
    </source>
</reference>
<dbReference type="OrthoDB" id="5329456at2"/>
<evidence type="ECO:0000256" key="1">
    <source>
        <dbReference type="SAM" id="Coils"/>
    </source>
</evidence>
<protein>
    <recommendedName>
        <fullName evidence="4">DUF904 domain-containing protein</fullName>
    </recommendedName>
</protein>
<name>A0A3D8IUH2_9HELI</name>
<evidence type="ECO:0000313" key="2">
    <source>
        <dbReference type="EMBL" id="RDU68872.1"/>
    </source>
</evidence>
<keyword evidence="1" id="KW-0175">Coiled coil</keyword>
<evidence type="ECO:0008006" key="4">
    <source>
        <dbReference type="Google" id="ProtNLM"/>
    </source>
</evidence>
<accession>A0A3D8IUH2</accession>
<dbReference type="EMBL" id="NXLV01000021">
    <property type="protein sequence ID" value="RDU68872.1"/>
    <property type="molecule type" value="Genomic_DNA"/>
</dbReference>
<organism evidence="2 3">
    <name type="scientific">Helicobacter brantae</name>
    <dbReference type="NCBI Taxonomy" id="375927"/>
    <lineage>
        <taxon>Bacteria</taxon>
        <taxon>Pseudomonadati</taxon>
        <taxon>Campylobacterota</taxon>
        <taxon>Epsilonproteobacteria</taxon>
        <taxon>Campylobacterales</taxon>
        <taxon>Helicobacteraceae</taxon>
        <taxon>Helicobacter</taxon>
    </lineage>
</organism>
<gene>
    <name evidence="2" type="ORF">CQA58_07815</name>
</gene>
<comment type="caution">
    <text evidence="2">The sequence shown here is derived from an EMBL/GenBank/DDBJ whole genome shotgun (WGS) entry which is preliminary data.</text>
</comment>
<proteinExistence type="predicted"/>
<dbReference type="AlphaFoldDB" id="A0A3D8IUH2"/>
<sequence length="76" mass="8960">MSVLEKLISKIDGLCQKIQEQKEEIASLQRENEELKNAMEKKEVEYSQMLENQTSESRQLEALFERIDEVMGDKRL</sequence>
<dbReference type="Proteomes" id="UP000257045">
    <property type="component" value="Unassembled WGS sequence"/>
</dbReference>
<keyword evidence="3" id="KW-1185">Reference proteome</keyword>
<dbReference type="RefSeq" id="WP_115570154.1">
    <property type="nucleotide sequence ID" value="NZ_NXLV01000021.1"/>
</dbReference>